<dbReference type="EMBL" id="QUBQ01000010">
    <property type="protein sequence ID" value="REK69111.1"/>
    <property type="molecule type" value="Genomic_DNA"/>
</dbReference>
<feature type="transmembrane region" description="Helical" evidence="1">
    <location>
        <begin position="7"/>
        <end position="23"/>
    </location>
</feature>
<dbReference type="Gene3D" id="2.160.20.120">
    <property type="match status" value="1"/>
</dbReference>
<dbReference type="PANTHER" id="PTHR34094">
    <property type="match status" value="1"/>
</dbReference>
<reference evidence="3 4" key="1">
    <citation type="submission" date="2018-08" db="EMBL/GenBank/DDBJ databases">
        <title>Paenibacillus sp. M4BSY-1, whole genome shotgun sequence.</title>
        <authorList>
            <person name="Tuo L."/>
        </authorList>
    </citation>
    <scope>NUCLEOTIDE SEQUENCE [LARGE SCALE GENOMIC DNA]</scope>
    <source>
        <strain evidence="3 4">M4BSY-1</strain>
    </source>
</reference>
<dbReference type="InterPro" id="IPR025164">
    <property type="entry name" value="Toastrack_DUF4097"/>
</dbReference>
<dbReference type="Pfam" id="PF13349">
    <property type="entry name" value="DUF4097"/>
    <property type="match status" value="1"/>
</dbReference>
<evidence type="ECO:0000313" key="4">
    <source>
        <dbReference type="Proteomes" id="UP000261905"/>
    </source>
</evidence>
<keyword evidence="1" id="KW-0812">Transmembrane</keyword>
<dbReference type="Proteomes" id="UP000261905">
    <property type="component" value="Unassembled WGS sequence"/>
</dbReference>
<evidence type="ECO:0000256" key="1">
    <source>
        <dbReference type="SAM" id="Phobius"/>
    </source>
</evidence>
<dbReference type="RefSeq" id="WP_116050211.1">
    <property type="nucleotide sequence ID" value="NZ_QUBQ01000010.1"/>
</dbReference>
<organism evidence="3 4">
    <name type="scientific">Paenibacillus paeoniae</name>
    <dbReference type="NCBI Taxonomy" id="2292705"/>
    <lineage>
        <taxon>Bacteria</taxon>
        <taxon>Bacillati</taxon>
        <taxon>Bacillota</taxon>
        <taxon>Bacilli</taxon>
        <taxon>Bacillales</taxon>
        <taxon>Paenibacillaceae</taxon>
        <taxon>Paenibacillus</taxon>
    </lineage>
</organism>
<keyword evidence="1" id="KW-0472">Membrane</keyword>
<dbReference type="AlphaFoldDB" id="A0A371NZR4"/>
<proteinExistence type="predicted"/>
<dbReference type="OrthoDB" id="2653282at2"/>
<protein>
    <recommendedName>
        <fullName evidence="2">DUF4097 domain-containing protein</fullName>
    </recommendedName>
</protein>
<sequence>MRPKTTIGIILIIVGIIGVLYVYENGSNTTFESIRNVLATEVSEQETIDASDIRNLDISSGSTDVVLVPGSGSDVVIKLEGWASKNYVKNLKIESSKKEGTLQLSLKSDRGFRFGFGLNGVKMTVELPEKTWSQLSVDLNSGNLAVQGINAENTKLHTNSGNVKATELKTSNNLIVTVNSGNLNLRSITAKSMDLTTQSGNLSMKGYESDNISFKVGSGNVHFKDGTAALKGKTGSGNIKVEADSITRDTELNTGAGNVTITLANNPNSLSVQFKASSGEGVIQKDDFTYDSGSKGSRSIKGKFGSGETKLNVKTGSGNFTLK</sequence>
<gene>
    <name evidence="3" type="ORF">DX130_25630</name>
</gene>
<keyword evidence="4" id="KW-1185">Reference proteome</keyword>
<evidence type="ECO:0000313" key="3">
    <source>
        <dbReference type="EMBL" id="REK69111.1"/>
    </source>
</evidence>
<comment type="caution">
    <text evidence="3">The sequence shown here is derived from an EMBL/GenBank/DDBJ whole genome shotgun (WGS) entry which is preliminary data.</text>
</comment>
<feature type="domain" description="DUF4097" evidence="2">
    <location>
        <begin position="53"/>
        <end position="322"/>
    </location>
</feature>
<accession>A0A371NZR4</accession>
<keyword evidence="1" id="KW-1133">Transmembrane helix</keyword>
<name>A0A371NZR4_9BACL</name>
<evidence type="ECO:0000259" key="2">
    <source>
        <dbReference type="Pfam" id="PF13349"/>
    </source>
</evidence>
<dbReference type="PANTHER" id="PTHR34094:SF1">
    <property type="entry name" value="PROTEIN FAM185A"/>
    <property type="match status" value="1"/>
</dbReference>